<dbReference type="STRING" id="1122214.Mame_01129"/>
<keyword evidence="8" id="KW-1185">Reference proteome</keyword>
<evidence type="ECO:0000256" key="2">
    <source>
        <dbReference type="ARBA" id="ARBA00022692"/>
    </source>
</evidence>
<evidence type="ECO:0000256" key="4">
    <source>
        <dbReference type="ARBA" id="ARBA00023136"/>
    </source>
</evidence>
<dbReference type="GO" id="GO:0016020">
    <property type="term" value="C:membrane"/>
    <property type="evidence" value="ECO:0007669"/>
    <property type="project" value="UniProtKB-SubCell"/>
</dbReference>
<feature type="transmembrane region" description="Helical" evidence="5">
    <location>
        <begin position="6"/>
        <end position="31"/>
    </location>
</feature>
<feature type="transmembrane region" description="Helical" evidence="5">
    <location>
        <begin position="52"/>
        <end position="72"/>
    </location>
</feature>
<feature type="transmembrane region" description="Helical" evidence="5">
    <location>
        <begin position="139"/>
        <end position="157"/>
    </location>
</feature>
<dbReference type="eggNOG" id="COG4094">
    <property type="taxonomic scope" value="Bacteria"/>
</dbReference>
<dbReference type="KEGG" id="mmed:Mame_01129"/>
<organism evidence="7 8">
    <name type="scientific">Martelella mediterranea DSM 17316</name>
    <dbReference type="NCBI Taxonomy" id="1122214"/>
    <lineage>
        <taxon>Bacteria</taxon>
        <taxon>Pseudomonadati</taxon>
        <taxon>Pseudomonadota</taxon>
        <taxon>Alphaproteobacteria</taxon>
        <taxon>Hyphomicrobiales</taxon>
        <taxon>Aurantimonadaceae</taxon>
        <taxon>Martelella</taxon>
    </lineage>
</organism>
<evidence type="ECO:0000256" key="5">
    <source>
        <dbReference type="SAM" id="Phobius"/>
    </source>
</evidence>
<dbReference type="Pfam" id="PF07298">
    <property type="entry name" value="NnrU"/>
    <property type="match status" value="1"/>
</dbReference>
<keyword evidence="4 5" id="KW-0472">Membrane</keyword>
<sequence length="208" mass="23033">MVASIGLFAGVSFMVMLIIAVLLFTGTHLVHAFAPGFRQSMIDRIGEKPWRGLFSLVALAEFVFLVFAFGQARQSGIVLYTPPFWMAHITILLMLIAMICLAASFFPPGKIARIAKHPMVLSVKIWALAHLLANGEAASVILFAGILIWAVILRISLARRERAGLLTRKPFVSARYDAYAFILGIVLWGLFIWKLHVWLIGVPIQFAA</sequence>
<evidence type="ECO:0000313" key="7">
    <source>
        <dbReference type="EMBL" id="AQZ50500.1"/>
    </source>
</evidence>
<accession>A0A1U9YYN9</accession>
<evidence type="ECO:0000256" key="3">
    <source>
        <dbReference type="ARBA" id="ARBA00022989"/>
    </source>
</evidence>
<dbReference type="InterPro" id="IPR009915">
    <property type="entry name" value="NnrU_dom"/>
</dbReference>
<feature type="transmembrane region" description="Helical" evidence="5">
    <location>
        <begin position="178"/>
        <end position="200"/>
    </location>
</feature>
<reference evidence="7 8" key="1">
    <citation type="submission" date="2017-03" db="EMBL/GenBank/DDBJ databases">
        <title>Foreign affairs: Plasmid Transfer between Roseobacters and Rhizobia.</title>
        <authorList>
            <person name="Bartling P."/>
            <person name="Bunk B."/>
            <person name="Overmann J."/>
            <person name="Brinkmann H."/>
            <person name="Petersen J."/>
        </authorList>
    </citation>
    <scope>NUCLEOTIDE SEQUENCE [LARGE SCALE GENOMIC DNA]</scope>
    <source>
        <strain evidence="7 8">MACL11</strain>
    </source>
</reference>
<dbReference type="EMBL" id="CP020330">
    <property type="protein sequence ID" value="AQZ50500.1"/>
    <property type="molecule type" value="Genomic_DNA"/>
</dbReference>
<dbReference type="AlphaFoldDB" id="A0A1U9YYN9"/>
<protein>
    <submittedName>
        <fullName evidence="7">Putative membrane protein</fullName>
    </submittedName>
</protein>
<gene>
    <name evidence="7" type="ORF">Mame_01129</name>
</gene>
<name>A0A1U9YYN9_9HYPH</name>
<evidence type="ECO:0000259" key="6">
    <source>
        <dbReference type="Pfam" id="PF07298"/>
    </source>
</evidence>
<proteinExistence type="predicted"/>
<keyword evidence="3 5" id="KW-1133">Transmembrane helix</keyword>
<dbReference type="Proteomes" id="UP000191135">
    <property type="component" value="Chromosome"/>
</dbReference>
<evidence type="ECO:0000256" key="1">
    <source>
        <dbReference type="ARBA" id="ARBA00004141"/>
    </source>
</evidence>
<comment type="subcellular location">
    <subcellularLocation>
        <location evidence="1">Membrane</location>
        <topology evidence="1">Multi-pass membrane protein</topology>
    </subcellularLocation>
</comment>
<feature type="domain" description="NnrU" evidence="6">
    <location>
        <begin position="16"/>
        <end position="203"/>
    </location>
</feature>
<keyword evidence="2 5" id="KW-0812">Transmembrane</keyword>
<evidence type="ECO:0000313" key="8">
    <source>
        <dbReference type="Proteomes" id="UP000191135"/>
    </source>
</evidence>
<feature type="transmembrane region" description="Helical" evidence="5">
    <location>
        <begin position="84"/>
        <end position="106"/>
    </location>
</feature>